<accession>A0A4C1YTH0</accession>
<name>A0A4C1YTH0_EUMVA</name>
<proteinExistence type="predicted"/>
<dbReference type="AlphaFoldDB" id="A0A4C1YTH0"/>
<gene>
    <name evidence="1" type="ORF">EVAR_57119_1</name>
</gene>
<comment type="caution">
    <text evidence="1">The sequence shown here is derived from an EMBL/GenBank/DDBJ whole genome shotgun (WGS) entry which is preliminary data.</text>
</comment>
<keyword evidence="2" id="KW-1185">Reference proteome</keyword>
<sequence length="122" mass="13934">MTSRVHVKHFPTIIRTLGKGLVSSSGYRTNDGQKSFIRLSYCDRRIVNSVVSDRPHTEYPSTDASGAVIPVLKHRFRIIGCDLYVYRYMAANRERFSGEVIDSVRKYHLLQGNLKRDLEASS</sequence>
<dbReference type="Proteomes" id="UP000299102">
    <property type="component" value="Unassembled WGS sequence"/>
</dbReference>
<dbReference type="EMBL" id="BGZK01001364">
    <property type="protein sequence ID" value="GBP78273.1"/>
    <property type="molecule type" value="Genomic_DNA"/>
</dbReference>
<evidence type="ECO:0000313" key="1">
    <source>
        <dbReference type="EMBL" id="GBP78273.1"/>
    </source>
</evidence>
<dbReference type="OrthoDB" id="10255210at2759"/>
<reference evidence="1 2" key="1">
    <citation type="journal article" date="2019" name="Commun. Biol.">
        <title>The bagworm genome reveals a unique fibroin gene that provides high tensile strength.</title>
        <authorList>
            <person name="Kono N."/>
            <person name="Nakamura H."/>
            <person name="Ohtoshi R."/>
            <person name="Tomita M."/>
            <person name="Numata K."/>
            <person name="Arakawa K."/>
        </authorList>
    </citation>
    <scope>NUCLEOTIDE SEQUENCE [LARGE SCALE GENOMIC DNA]</scope>
</reference>
<protein>
    <submittedName>
        <fullName evidence="1">Uncharacterized protein</fullName>
    </submittedName>
</protein>
<organism evidence="1 2">
    <name type="scientific">Eumeta variegata</name>
    <name type="common">Bagworm moth</name>
    <name type="synonym">Eumeta japonica</name>
    <dbReference type="NCBI Taxonomy" id="151549"/>
    <lineage>
        <taxon>Eukaryota</taxon>
        <taxon>Metazoa</taxon>
        <taxon>Ecdysozoa</taxon>
        <taxon>Arthropoda</taxon>
        <taxon>Hexapoda</taxon>
        <taxon>Insecta</taxon>
        <taxon>Pterygota</taxon>
        <taxon>Neoptera</taxon>
        <taxon>Endopterygota</taxon>
        <taxon>Lepidoptera</taxon>
        <taxon>Glossata</taxon>
        <taxon>Ditrysia</taxon>
        <taxon>Tineoidea</taxon>
        <taxon>Psychidae</taxon>
        <taxon>Oiketicinae</taxon>
        <taxon>Eumeta</taxon>
    </lineage>
</organism>
<evidence type="ECO:0000313" key="2">
    <source>
        <dbReference type="Proteomes" id="UP000299102"/>
    </source>
</evidence>